<dbReference type="EMBL" id="FLRH01000003">
    <property type="protein sequence ID" value="SBT65683.1"/>
    <property type="molecule type" value="Genomic_DNA"/>
</dbReference>
<dbReference type="AlphaFoldDB" id="A0A1A9B966"/>
<keyword evidence="3" id="KW-1185">Reference proteome</keyword>
<dbReference type="InterPro" id="IPR034660">
    <property type="entry name" value="DinB/YfiT-like"/>
</dbReference>
<evidence type="ECO:0000259" key="1">
    <source>
        <dbReference type="Pfam" id="PF12867"/>
    </source>
</evidence>
<feature type="domain" description="DinB-like" evidence="1">
    <location>
        <begin position="107"/>
        <end position="251"/>
    </location>
</feature>
<dbReference type="STRING" id="946078.GA0070622_2686"/>
<protein>
    <submittedName>
        <fullName evidence="2">DinB superfamily protein</fullName>
    </submittedName>
</protein>
<reference evidence="3" key="1">
    <citation type="submission" date="2016-06" db="EMBL/GenBank/DDBJ databases">
        <authorList>
            <person name="Varghese N."/>
            <person name="Submissions Spin"/>
        </authorList>
    </citation>
    <scope>NUCLEOTIDE SEQUENCE [LARGE SCALE GENOMIC DNA]</scope>
    <source>
        <strain evidence="3">DSM 45794</strain>
    </source>
</reference>
<evidence type="ECO:0000313" key="3">
    <source>
        <dbReference type="Proteomes" id="UP000199558"/>
    </source>
</evidence>
<organism evidence="2 3">
    <name type="scientific">Micromonospora sediminicola</name>
    <dbReference type="NCBI Taxonomy" id="946078"/>
    <lineage>
        <taxon>Bacteria</taxon>
        <taxon>Bacillati</taxon>
        <taxon>Actinomycetota</taxon>
        <taxon>Actinomycetes</taxon>
        <taxon>Micromonosporales</taxon>
        <taxon>Micromonosporaceae</taxon>
        <taxon>Micromonospora</taxon>
    </lineage>
</organism>
<evidence type="ECO:0000313" key="2">
    <source>
        <dbReference type="EMBL" id="SBT65683.1"/>
    </source>
</evidence>
<dbReference type="Pfam" id="PF12867">
    <property type="entry name" value="DinB_2"/>
    <property type="match status" value="1"/>
</dbReference>
<dbReference type="Gene3D" id="1.20.120.450">
    <property type="entry name" value="dinb family like domain"/>
    <property type="match status" value="1"/>
</dbReference>
<accession>A0A1A9B966</accession>
<dbReference type="SUPFAM" id="SSF109854">
    <property type="entry name" value="DinB/YfiT-like putative metalloenzymes"/>
    <property type="match status" value="1"/>
</dbReference>
<sequence>MTAQYGPHRWSAGWHDDGNNAAYRKARFTVADLTGARFVDCDMSKVKIVDGWLVDVDVSGHVENLVVNGVDVTAFVAAELDRRHPERVRLRQMRTADDHRAMWDVVERLWSETLARAERLPESALHERVDEEWSFVETLRHLVFITDAWARRTVLDEPMPYHRLGVTQTAYAPADAAGLGIDHGARPSLAEVVKVRADRMALMRGLVDDLTDEELGRECTRPPAPGYPAERRTVGECLGVVMQEECEHHRFAIRDLRTIEAR</sequence>
<gene>
    <name evidence="2" type="ORF">GA0070622_2686</name>
</gene>
<name>A0A1A9B966_9ACTN</name>
<dbReference type="OrthoDB" id="3542438at2"/>
<proteinExistence type="predicted"/>
<dbReference type="RefSeq" id="WP_091573590.1">
    <property type="nucleotide sequence ID" value="NZ_FLRH01000003.1"/>
</dbReference>
<dbReference type="InterPro" id="IPR024775">
    <property type="entry name" value="DinB-like"/>
</dbReference>
<dbReference type="Proteomes" id="UP000199558">
    <property type="component" value="Unassembled WGS sequence"/>
</dbReference>